<reference evidence="1 2" key="1">
    <citation type="submission" date="2020-04" db="EMBL/GenBank/DDBJ databases">
        <authorList>
            <person name="De Canck E."/>
        </authorList>
    </citation>
    <scope>NUCLEOTIDE SEQUENCE [LARGE SCALE GENOMIC DNA]</scope>
    <source>
        <strain evidence="1 2">LMG 27174</strain>
    </source>
</reference>
<dbReference type="Proteomes" id="UP000494205">
    <property type="component" value="Unassembled WGS sequence"/>
</dbReference>
<accession>A0A6J5CFF5</accession>
<protein>
    <submittedName>
        <fullName evidence="1">Uncharacterized protein</fullName>
    </submittedName>
</protein>
<evidence type="ECO:0000313" key="2">
    <source>
        <dbReference type="Proteomes" id="UP000494205"/>
    </source>
</evidence>
<name>A0A6J5CFF5_9BURK</name>
<sequence>MSSGINRHAIFFMTCCSNATGVDMVSPLLLRSPRILANRSNRLKLIQSYICLYELRADAMG</sequence>
<dbReference type="EMBL" id="CADIJZ010000031">
    <property type="protein sequence ID" value="CAB3734370.1"/>
    <property type="molecule type" value="Genomic_DNA"/>
</dbReference>
<evidence type="ECO:0000313" key="1">
    <source>
        <dbReference type="EMBL" id="CAB3734370.1"/>
    </source>
</evidence>
<dbReference type="AlphaFoldDB" id="A0A6J5CFF5"/>
<proteinExistence type="predicted"/>
<gene>
    <name evidence="1" type="ORF">LMG27174_06107</name>
</gene>
<organism evidence="1 2">
    <name type="scientific">Paraburkholderia rhynchosiae</name>
    <dbReference type="NCBI Taxonomy" id="487049"/>
    <lineage>
        <taxon>Bacteria</taxon>
        <taxon>Pseudomonadati</taxon>
        <taxon>Pseudomonadota</taxon>
        <taxon>Betaproteobacteria</taxon>
        <taxon>Burkholderiales</taxon>
        <taxon>Burkholderiaceae</taxon>
        <taxon>Paraburkholderia</taxon>
    </lineage>
</organism>